<accession>A0A9X3EJQ4</accession>
<dbReference type="Proteomes" id="UP001150924">
    <property type="component" value="Unassembled WGS sequence"/>
</dbReference>
<sequence length="111" mass="12132">MNWPVTGVPKPLVDDFPLAFSHPLAQEQLRFVAKFYPGQCEAVPLVKRLGVDALQVSQSLSPLNLWYGSRCRPALPGSTRKIVQGLRGTHPGSPNAVLGAQLADRVTSTWR</sequence>
<reference evidence="1" key="1">
    <citation type="submission" date="2022-11" db="EMBL/GenBank/DDBJ databases">
        <title>Minimal conservation of predation-associated metabolite biosynthetic gene clusters underscores biosynthetic potential of Myxococcota including descriptions for ten novel species: Archangium lansinium sp. nov., Myxococcus landrumus sp. nov., Nannocystis bai.</title>
        <authorList>
            <person name="Ahearne A."/>
            <person name="Stevens C."/>
            <person name="Phillips K."/>
        </authorList>
    </citation>
    <scope>NUCLEOTIDE SEQUENCE</scope>
    <source>
        <strain evidence="1">Na p29</strain>
    </source>
</reference>
<evidence type="ECO:0000313" key="2">
    <source>
        <dbReference type="Proteomes" id="UP001150924"/>
    </source>
</evidence>
<name>A0A9X3EJQ4_9BACT</name>
<protein>
    <submittedName>
        <fullName evidence="1">Uncharacterized protein</fullName>
    </submittedName>
</protein>
<dbReference type="AlphaFoldDB" id="A0A9X3EJQ4"/>
<dbReference type="RefSeq" id="WP_267766029.1">
    <property type="nucleotide sequence ID" value="NZ_JAPNKE010000002.1"/>
</dbReference>
<evidence type="ECO:0000313" key="1">
    <source>
        <dbReference type="EMBL" id="MCY1004479.1"/>
    </source>
</evidence>
<comment type="caution">
    <text evidence="1">The sequence shown here is derived from an EMBL/GenBank/DDBJ whole genome shotgun (WGS) entry which is preliminary data.</text>
</comment>
<keyword evidence="2" id="KW-1185">Reference proteome</keyword>
<proteinExistence type="predicted"/>
<dbReference type="EMBL" id="JAPNKE010000002">
    <property type="protein sequence ID" value="MCY1004479.1"/>
    <property type="molecule type" value="Genomic_DNA"/>
</dbReference>
<organism evidence="1 2">
    <name type="scientific">Nannocystis pusilla</name>
    <dbReference type="NCBI Taxonomy" id="889268"/>
    <lineage>
        <taxon>Bacteria</taxon>
        <taxon>Pseudomonadati</taxon>
        <taxon>Myxococcota</taxon>
        <taxon>Polyangia</taxon>
        <taxon>Nannocystales</taxon>
        <taxon>Nannocystaceae</taxon>
        <taxon>Nannocystis</taxon>
    </lineage>
</organism>
<gene>
    <name evidence="1" type="ORF">OV079_02615</name>
</gene>